<evidence type="ECO:0000313" key="2">
    <source>
        <dbReference type="EMBL" id="CNU08082.1"/>
    </source>
</evidence>
<accession>A0A655CUL0</accession>
<dbReference type="Proteomes" id="UP000039541">
    <property type="component" value="Unassembled WGS sequence"/>
</dbReference>
<dbReference type="EMBL" id="CQPA01000017">
    <property type="protein sequence ID" value="CNU29243.1"/>
    <property type="molecule type" value="Genomic_DNA"/>
</dbReference>
<proteinExistence type="predicted"/>
<evidence type="ECO:0000313" key="5">
    <source>
        <dbReference type="Proteomes" id="UP000041314"/>
    </source>
</evidence>
<sequence>MVNDEATNTGCAGTVKLNRRQIAWVGRQDIVAITCRRRGHDIRRIDTDSQRDGNNRRQRRCLGVNKLGDQKQNDGIGPRILFDHFAQHALNFRHMRAEHGFRHPGDPVYRDNRNHTGTKNFVF</sequence>
<dbReference type="Proteomes" id="UP000041314">
    <property type="component" value="Unassembled WGS sequence"/>
</dbReference>
<organism evidence="3 5">
    <name type="scientific">Salmonella enterica subsp. enterica serovar Bovismorbificans</name>
    <dbReference type="NCBI Taxonomy" id="58097"/>
    <lineage>
        <taxon>Bacteria</taxon>
        <taxon>Pseudomonadati</taxon>
        <taxon>Pseudomonadota</taxon>
        <taxon>Gammaproteobacteria</taxon>
        <taxon>Enterobacterales</taxon>
        <taxon>Enterobacteriaceae</taxon>
        <taxon>Salmonella</taxon>
    </lineage>
</organism>
<protein>
    <submittedName>
        <fullName evidence="3">Uncharacterized protein</fullName>
    </submittedName>
</protein>
<reference evidence="4 5" key="1">
    <citation type="submission" date="2015-03" db="EMBL/GenBank/DDBJ databases">
        <authorList>
            <consortium name="Pathogen Informatics"/>
        </authorList>
    </citation>
    <scope>NUCLEOTIDE SEQUENCE [LARGE SCALE GENOMIC DNA]</scope>
    <source>
        <strain evidence="2 4">3476</strain>
        <strain evidence="3 5">A1104</strain>
    </source>
</reference>
<name>A0A655CUL0_SALET</name>
<feature type="region of interest" description="Disordered" evidence="1">
    <location>
        <begin position="103"/>
        <end position="123"/>
    </location>
</feature>
<dbReference type="AlphaFoldDB" id="A0A655CUL0"/>
<gene>
    <name evidence="3" type="ORF">ERS008198_02404</name>
    <name evidence="2" type="ORF">ERS008202_01831</name>
</gene>
<evidence type="ECO:0000313" key="3">
    <source>
        <dbReference type="EMBL" id="CNU29243.1"/>
    </source>
</evidence>
<dbReference type="EMBL" id="CQPC01000019">
    <property type="protein sequence ID" value="CNU08082.1"/>
    <property type="molecule type" value="Genomic_DNA"/>
</dbReference>
<evidence type="ECO:0000256" key="1">
    <source>
        <dbReference type="SAM" id="MobiDB-lite"/>
    </source>
</evidence>
<evidence type="ECO:0000313" key="4">
    <source>
        <dbReference type="Proteomes" id="UP000039541"/>
    </source>
</evidence>
<feature type="compositionally biased region" description="Basic and acidic residues" evidence="1">
    <location>
        <begin position="103"/>
        <end position="114"/>
    </location>
</feature>